<name>A0AAV7R2X5_PLEWA</name>
<dbReference type="AlphaFoldDB" id="A0AAV7R2X5"/>
<proteinExistence type="predicted"/>
<feature type="compositionally biased region" description="Polar residues" evidence="1">
    <location>
        <begin position="42"/>
        <end position="51"/>
    </location>
</feature>
<keyword evidence="4" id="KW-1185">Reference proteome</keyword>
<dbReference type="EMBL" id="JANPWB010000010">
    <property type="protein sequence ID" value="KAJ1146198.1"/>
    <property type="molecule type" value="Genomic_DNA"/>
</dbReference>
<evidence type="ECO:0000256" key="1">
    <source>
        <dbReference type="SAM" id="MobiDB-lite"/>
    </source>
</evidence>
<dbReference type="EMBL" id="JANPWB010000010">
    <property type="protein sequence ID" value="KAJ1146197.1"/>
    <property type="molecule type" value="Genomic_DNA"/>
</dbReference>
<reference evidence="2" key="1">
    <citation type="journal article" date="2022" name="bioRxiv">
        <title>Sequencing and chromosome-scale assembly of the giantPleurodeles waltlgenome.</title>
        <authorList>
            <person name="Brown T."/>
            <person name="Elewa A."/>
            <person name="Iarovenko S."/>
            <person name="Subramanian E."/>
            <person name="Araus A.J."/>
            <person name="Petzold A."/>
            <person name="Susuki M."/>
            <person name="Suzuki K.-i.T."/>
            <person name="Hayashi T."/>
            <person name="Toyoda A."/>
            <person name="Oliveira C."/>
            <person name="Osipova E."/>
            <person name="Leigh N.D."/>
            <person name="Simon A."/>
            <person name="Yun M.H."/>
        </authorList>
    </citation>
    <scope>NUCLEOTIDE SEQUENCE</scope>
    <source>
        <strain evidence="2">20211129_DDA</strain>
        <tissue evidence="2">Liver</tissue>
    </source>
</reference>
<organism evidence="2 4">
    <name type="scientific">Pleurodeles waltl</name>
    <name type="common">Iberian ribbed newt</name>
    <dbReference type="NCBI Taxonomy" id="8319"/>
    <lineage>
        <taxon>Eukaryota</taxon>
        <taxon>Metazoa</taxon>
        <taxon>Chordata</taxon>
        <taxon>Craniata</taxon>
        <taxon>Vertebrata</taxon>
        <taxon>Euteleostomi</taxon>
        <taxon>Amphibia</taxon>
        <taxon>Batrachia</taxon>
        <taxon>Caudata</taxon>
        <taxon>Salamandroidea</taxon>
        <taxon>Salamandridae</taxon>
        <taxon>Pleurodelinae</taxon>
        <taxon>Pleurodeles</taxon>
    </lineage>
</organism>
<evidence type="ECO:0000313" key="2">
    <source>
        <dbReference type="EMBL" id="KAJ1146197.1"/>
    </source>
</evidence>
<dbReference type="Proteomes" id="UP001066276">
    <property type="component" value="Chromosome 6"/>
</dbReference>
<accession>A0AAV7R2X5</accession>
<protein>
    <submittedName>
        <fullName evidence="2">Uncharacterized protein</fullName>
    </submittedName>
</protein>
<gene>
    <name evidence="2" type="ORF">NDU88_012477</name>
    <name evidence="3" type="ORF">NDU88_012478</name>
</gene>
<evidence type="ECO:0000313" key="3">
    <source>
        <dbReference type="EMBL" id="KAJ1146198.1"/>
    </source>
</evidence>
<feature type="region of interest" description="Disordered" evidence="1">
    <location>
        <begin position="42"/>
        <end position="73"/>
    </location>
</feature>
<sequence>MSPEPPALCCLAPLGAGDAIYTGRRGEGRAGVIGLYPRAQTTYSKRASQVSRESRAARDKRKNGNPNPPNKDS</sequence>
<comment type="caution">
    <text evidence="2">The sequence shown here is derived from an EMBL/GenBank/DDBJ whole genome shotgun (WGS) entry which is preliminary data.</text>
</comment>
<evidence type="ECO:0000313" key="4">
    <source>
        <dbReference type="Proteomes" id="UP001066276"/>
    </source>
</evidence>